<reference evidence="1 2" key="1">
    <citation type="journal article" date="2018" name="Front. Plant Sci.">
        <title>Red Clover (Trifolium pratense) and Zigzag Clover (T. medium) - A Picture of Genomic Similarities and Differences.</title>
        <authorList>
            <person name="Dluhosova J."/>
            <person name="Istvanek J."/>
            <person name="Nedelnik J."/>
            <person name="Repkova J."/>
        </authorList>
    </citation>
    <scope>NUCLEOTIDE SEQUENCE [LARGE SCALE GENOMIC DNA]</scope>
    <source>
        <strain evidence="2">cv. 10/8</strain>
        <tissue evidence="1">Leaf</tissue>
    </source>
</reference>
<organism evidence="1 2">
    <name type="scientific">Trifolium medium</name>
    <dbReference type="NCBI Taxonomy" id="97028"/>
    <lineage>
        <taxon>Eukaryota</taxon>
        <taxon>Viridiplantae</taxon>
        <taxon>Streptophyta</taxon>
        <taxon>Embryophyta</taxon>
        <taxon>Tracheophyta</taxon>
        <taxon>Spermatophyta</taxon>
        <taxon>Magnoliopsida</taxon>
        <taxon>eudicotyledons</taxon>
        <taxon>Gunneridae</taxon>
        <taxon>Pentapetalae</taxon>
        <taxon>rosids</taxon>
        <taxon>fabids</taxon>
        <taxon>Fabales</taxon>
        <taxon>Fabaceae</taxon>
        <taxon>Papilionoideae</taxon>
        <taxon>50 kb inversion clade</taxon>
        <taxon>NPAAA clade</taxon>
        <taxon>Hologalegina</taxon>
        <taxon>IRL clade</taxon>
        <taxon>Trifolieae</taxon>
        <taxon>Trifolium</taxon>
    </lineage>
</organism>
<proteinExistence type="predicted"/>
<evidence type="ECO:0000313" key="2">
    <source>
        <dbReference type="Proteomes" id="UP000265520"/>
    </source>
</evidence>
<dbReference type="AlphaFoldDB" id="A0A392UIN7"/>
<dbReference type="EMBL" id="LXQA010815372">
    <property type="protein sequence ID" value="MCI72326.1"/>
    <property type="molecule type" value="Genomic_DNA"/>
</dbReference>
<evidence type="ECO:0000313" key="1">
    <source>
        <dbReference type="EMBL" id="MCI72326.1"/>
    </source>
</evidence>
<feature type="non-terminal residue" evidence="1">
    <location>
        <position position="42"/>
    </location>
</feature>
<keyword evidence="2" id="KW-1185">Reference proteome</keyword>
<protein>
    <submittedName>
        <fullName evidence="1">Uncharacterized protein</fullName>
    </submittedName>
</protein>
<comment type="caution">
    <text evidence="1">The sequence shown here is derived from an EMBL/GenBank/DDBJ whole genome shotgun (WGS) entry which is preliminary data.</text>
</comment>
<name>A0A392UIN7_9FABA</name>
<accession>A0A392UIN7</accession>
<sequence length="42" mass="4671">MEASSNANSASLGTKIKSVQQQPYCQAKARQSLQRVWQLYGN</sequence>
<dbReference type="Proteomes" id="UP000265520">
    <property type="component" value="Unassembled WGS sequence"/>
</dbReference>